<dbReference type="Proteomes" id="UP000050741">
    <property type="component" value="Unassembled WGS sequence"/>
</dbReference>
<dbReference type="Gene3D" id="3.40.50.1460">
    <property type="match status" value="1"/>
</dbReference>
<dbReference type="GO" id="GO:0006508">
    <property type="term" value="P:proteolysis"/>
    <property type="evidence" value="ECO:0007669"/>
    <property type="project" value="UniProtKB-KW"/>
</dbReference>
<reference evidence="8" key="2">
    <citation type="submission" date="2014-05" db="EMBL/GenBank/DDBJ databases">
        <title>The genome and life-stage specific transcriptomes of Globodera pallida elucidate key aspects of plant parasitism by a cyst nematode.</title>
        <authorList>
            <person name="Cotton J.A."/>
            <person name="Lilley C.J."/>
            <person name="Jones L.M."/>
            <person name="Kikuchi T."/>
            <person name="Reid A.J."/>
            <person name="Thorpe P."/>
            <person name="Tsai I.J."/>
            <person name="Beasley H."/>
            <person name="Blok V."/>
            <person name="Cock P.J.A."/>
            <person name="Van den Akker S.E."/>
            <person name="Holroyd N."/>
            <person name="Hunt M."/>
            <person name="Mantelin S."/>
            <person name="Naghra H."/>
            <person name="Pain A."/>
            <person name="Palomares-Rius J.E."/>
            <person name="Zarowiecki M."/>
            <person name="Berriman M."/>
            <person name="Jones J.T."/>
            <person name="Urwin P.E."/>
        </authorList>
    </citation>
    <scope>NUCLEOTIDE SEQUENCE [LARGE SCALE GENOMIC DNA]</scope>
    <source>
        <strain evidence="8">Lindley</strain>
    </source>
</reference>
<accession>A0A183C552</accession>
<dbReference type="Pfam" id="PF00656">
    <property type="entry name" value="Peptidase_C14"/>
    <property type="match status" value="1"/>
</dbReference>
<dbReference type="AlphaFoldDB" id="A0A183C552"/>
<dbReference type="PANTHER" id="PTHR47901:SF8">
    <property type="entry name" value="CASPASE-3"/>
    <property type="match status" value="1"/>
</dbReference>
<evidence type="ECO:0000259" key="7">
    <source>
        <dbReference type="PROSITE" id="PS50208"/>
    </source>
</evidence>
<sequence length="136" mass="15606">MRCVDTFTRLGRRDGTNVDRERMYHLLKLMRYETTIKDNLRARQMLEAITDFAKEVAHQAADRRLATDADFLICCSTTGSRVSWRSNLRGSRFIQAICECFARHSAVDDVLRLMTKVNAVVAAMNSNRKLGYLQVS</sequence>
<dbReference type="InterPro" id="IPR002138">
    <property type="entry name" value="Pept_C14_p10"/>
</dbReference>
<dbReference type="InterPro" id="IPR002398">
    <property type="entry name" value="Pept_C14"/>
</dbReference>
<dbReference type="InterPro" id="IPR029030">
    <property type="entry name" value="Caspase-like_dom_sf"/>
</dbReference>
<protein>
    <submittedName>
        <fullName evidence="9">DNA-directed RNA polymerase</fullName>
    </submittedName>
</protein>
<dbReference type="PANTHER" id="PTHR47901">
    <property type="entry name" value="CASPASE RECRUITMENT DOMAIN-CONTAINING PROTEIN 18"/>
    <property type="match status" value="1"/>
</dbReference>
<dbReference type="InterPro" id="IPR015917">
    <property type="entry name" value="Pept_C14A"/>
</dbReference>
<reference evidence="9" key="3">
    <citation type="submission" date="2016-06" db="UniProtKB">
        <authorList>
            <consortium name="WormBaseParasite"/>
        </authorList>
    </citation>
    <scope>IDENTIFICATION</scope>
</reference>
<dbReference type="PROSITE" id="PS50208">
    <property type="entry name" value="CASPASE_P20"/>
    <property type="match status" value="1"/>
</dbReference>
<dbReference type="InterPro" id="IPR001309">
    <property type="entry name" value="Pept_C14_p20"/>
</dbReference>
<evidence type="ECO:0000256" key="1">
    <source>
        <dbReference type="ARBA" id="ARBA00010134"/>
    </source>
</evidence>
<dbReference type="InterPro" id="IPR011600">
    <property type="entry name" value="Pept_C14_caspase"/>
</dbReference>
<evidence type="ECO:0000256" key="2">
    <source>
        <dbReference type="ARBA" id="ARBA00022670"/>
    </source>
</evidence>
<keyword evidence="8" id="KW-1185">Reference proteome</keyword>
<feature type="domain" description="Caspase family p10" evidence="6">
    <location>
        <begin position="61"/>
        <end position="136"/>
    </location>
</feature>
<feature type="domain" description="Caspase family p20" evidence="7">
    <location>
        <begin position="1"/>
        <end position="62"/>
    </location>
</feature>
<keyword evidence="2" id="KW-0645">Protease</keyword>
<evidence type="ECO:0000313" key="9">
    <source>
        <dbReference type="WBParaSite" id="GPLIN_000799700"/>
    </source>
</evidence>
<comment type="similarity">
    <text evidence="1 5">Belongs to the peptidase C14A family.</text>
</comment>
<dbReference type="SMART" id="SM00115">
    <property type="entry name" value="CASc"/>
    <property type="match status" value="1"/>
</dbReference>
<evidence type="ECO:0000256" key="4">
    <source>
        <dbReference type="ARBA" id="ARBA00022801"/>
    </source>
</evidence>
<keyword evidence="4" id="KW-0378">Hydrolase</keyword>
<dbReference type="PROSITE" id="PS50207">
    <property type="entry name" value="CASPASE_P10"/>
    <property type="match status" value="1"/>
</dbReference>
<evidence type="ECO:0000256" key="5">
    <source>
        <dbReference type="RuleBase" id="RU003971"/>
    </source>
</evidence>
<dbReference type="WBParaSite" id="GPLIN_000799700">
    <property type="protein sequence ID" value="GPLIN_000799700"/>
    <property type="gene ID" value="GPLIN_000799700"/>
</dbReference>
<dbReference type="Gene3D" id="3.30.70.1470">
    <property type="entry name" value="Caspase-like"/>
    <property type="match status" value="1"/>
</dbReference>
<evidence type="ECO:0000256" key="3">
    <source>
        <dbReference type="ARBA" id="ARBA00022703"/>
    </source>
</evidence>
<evidence type="ECO:0000313" key="8">
    <source>
        <dbReference type="Proteomes" id="UP000050741"/>
    </source>
</evidence>
<dbReference type="SUPFAM" id="SSF52129">
    <property type="entry name" value="Caspase-like"/>
    <property type="match status" value="1"/>
</dbReference>
<proteinExistence type="inferred from homology"/>
<keyword evidence="3" id="KW-0053">Apoptosis</keyword>
<dbReference type="GO" id="GO:0004197">
    <property type="term" value="F:cysteine-type endopeptidase activity"/>
    <property type="evidence" value="ECO:0007669"/>
    <property type="project" value="InterPro"/>
</dbReference>
<name>A0A183C552_GLOPA</name>
<organism evidence="8 9">
    <name type="scientific">Globodera pallida</name>
    <name type="common">Potato cyst nematode worm</name>
    <name type="synonym">Heterodera pallida</name>
    <dbReference type="NCBI Taxonomy" id="36090"/>
    <lineage>
        <taxon>Eukaryota</taxon>
        <taxon>Metazoa</taxon>
        <taxon>Ecdysozoa</taxon>
        <taxon>Nematoda</taxon>
        <taxon>Chromadorea</taxon>
        <taxon>Rhabditida</taxon>
        <taxon>Tylenchina</taxon>
        <taxon>Tylenchomorpha</taxon>
        <taxon>Tylenchoidea</taxon>
        <taxon>Heteroderidae</taxon>
        <taxon>Heteroderinae</taxon>
        <taxon>Globodera</taxon>
    </lineage>
</organism>
<dbReference type="GO" id="GO:0006915">
    <property type="term" value="P:apoptotic process"/>
    <property type="evidence" value="ECO:0007669"/>
    <property type="project" value="UniProtKB-KW"/>
</dbReference>
<reference evidence="8" key="1">
    <citation type="submission" date="2013-12" db="EMBL/GenBank/DDBJ databases">
        <authorList>
            <person name="Aslett M."/>
        </authorList>
    </citation>
    <scope>NUCLEOTIDE SEQUENCE [LARGE SCALE GENOMIC DNA]</scope>
    <source>
        <strain evidence="8">Lindley</strain>
    </source>
</reference>
<evidence type="ECO:0000259" key="6">
    <source>
        <dbReference type="PROSITE" id="PS50207"/>
    </source>
</evidence>